<dbReference type="RefSeq" id="XP_071909759.1">
    <property type="nucleotide sequence ID" value="XM_072053658.1"/>
</dbReference>
<sequence length="314" mass="34943">MDPPKGVLKCLEGLMANFFGDNRSWVLSIIGSVYSSSPSVISALMGRPRTTSSPTIPLLRRSPSTAWDELCRVLPPLICWELWKARNMTMYEGIVSTPSRLCWNIKALLLGMSQARPFIQATQDDRELVLSGLSINMTQMERPFLHWVTWTRLPLGYVMLNIDGSSLGNPGHSGAKGILRDPEGHILSAFSLFLGPMTNMEAEALALLEGMRASVDIPYLHIEMDSQVLLNMVTGNDRVLWKLWKTVSRIKALAIDRQVSFAHTNREANAVANALAHLASSTHISQRFPPTPLLVCIKGLAHLDRIQMPYVRLT</sequence>
<dbReference type="PANTHER" id="PTHR47723:SF19">
    <property type="entry name" value="POLYNUCLEOTIDYL TRANSFERASE, RIBONUCLEASE H-LIKE SUPERFAMILY PROTEIN"/>
    <property type="match status" value="1"/>
</dbReference>
<dbReference type="PANTHER" id="PTHR47723">
    <property type="entry name" value="OS05G0353850 PROTEIN"/>
    <property type="match status" value="1"/>
</dbReference>
<keyword evidence="2" id="KW-1185">Reference proteome</keyword>
<dbReference type="InterPro" id="IPR036397">
    <property type="entry name" value="RNaseH_sf"/>
</dbReference>
<dbReference type="Gene3D" id="3.30.420.10">
    <property type="entry name" value="Ribonuclease H-like superfamily/Ribonuclease H"/>
    <property type="match status" value="1"/>
</dbReference>
<dbReference type="Proteomes" id="UP001652660">
    <property type="component" value="Chromosome 6c"/>
</dbReference>
<dbReference type="InterPro" id="IPR002156">
    <property type="entry name" value="RNaseH_domain"/>
</dbReference>
<dbReference type="Pfam" id="PF13456">
    <property type="entry name" value="RVT_3"/>
    <property type="match status" value="1"/>
</dbReference>
<dbReference type="InterPro" id="IPR053151">
    <property type="entry name" value="RNase_H-like"/>
</dbReference>
<evidence type="ECO:0000313" key="2">
    <source>
        <dbReference type="Proteomes" id="UP001652660"/>
    </source>
</evidence>
<evidence type="ECO:0000259" key="1">
    <source>
        <dbReference type="PROSITE" id="PS50879"/>
    </source>
</evidence>
<gene>
    <name evidence="3" type="primary">LOC140008782</name>
</gene>
<dbReference type="InterPro" id="IPR012337">
    <property type="entry name" value="RNaseH-like_sf"/>
</dbReference>
<dbReference type="PROSITE" id="PS50879">
    <property type="entry name" value="RNASE_H_1"/>
    <property type="match status" value="1"/>
</dbReference>
<dbReference type="GeneID" id="140008782"/>
<evidence type="ECO:0000313" key="3">
    <source>
        <dbReference type="RefSeq" id="XP_071909759.1"/>
    </source>
</evidence>
<organism evidence="2 3">
    <name type="scientific">Coffea arabica</name>
    <name type="common">Arabian coffee</name>
    <dbReference type="NCBI Taxonomy" id="13443"/>
    <lineage>
        <taxon>Eukaryota</taxon>
        <taxon>Viridiplantae</taxon>
        <taxon>Streptophyta</taxon>
        <taxon>Embryophyta</taxon>
        <taxon>Tracheophyta</taxon>
        <taxon>Spermatophyta</taxon>
        <taxon>Magnoliopsida</taxon>
        <taxon>eudicotyledons</taxon>
        <taxon>Gunneridae</taxon>
        <taxon>Pentapetalae</taxon>
        <taxon>asterids</taxon>
        <taxon>lamiids</taxon>
        <taxon>Gentianales</taxon>
        <taxon>Rubiaceae</taxon>
        <taxon>Ixoroideae</taxon>
        <taxon>Gardenieae complex</taxon>
        <taxon>Bertiereae - Coffeeae clade</taxon>
        <taxon>Coffeeae</taxon>
        <taxon>Coffea</taxon>
    </lineage>
</organism>
<accession>A0ABM4UR51</accession>
<proteinExistence type="predicted"/>
<reference evidence="3" key="1">
    <citation type="submission" date="2025-08" db="UniProtKB">
        <authorList>
            <consortium name="RefSeq"/>
        </authorList>
    </citation>
    <scope>IDENTIFICATION</scope>
    <source>
        <tissue evidence="3">Leaves</tissue>
    </source>
</reference>
<protein>
    <recommendedName>
        <fullName evidence="1">RNase H type-1 domain-containing protein</fullName>
    </recommendedName>
</protein>
<dbReference type="CDD" id="cd06222">
    <property type="entry name" value="RNase_H_like"/>
    <property type="match status" value="1"/>
</dbReference>
<dbReference type="InterPro" id="IPR044730">
    <property type="entry name" value="RNase_H-like_dom_plant"/>
</dbReference>
<feature type="domain" description="RNase H type-1" evidence="1">
    <location>
        <begin position="154"/>
        <end position="281"/>
    </location>
</feature>
<dbReference type="SUPFAM" id="SSF53098">
    <property type="entry name" value="Ribonuclease H-like"/>
    <property type="match status" value="1"/>
</dbReference>
<name>A0ABM4UR51_COFAR</name>